<reference evidence="1 2" key="1">
    <citation type="journal article" date="2020" name="Cell">
        <title>Large-Scale Comparative Analyses of Tick Genomes Elucidate Their Genetic Diversity and Vector Capacities.</title>
        <authorList>
            <consortium name="Tick Genome and Microbiome Consortium (TIGMIC)"/>
            <person name="Jia N."/>
            <person name="Wang J."/>
            <person name="Shi W."/>
            <person name="Du L."/>
            <person name="Sun Y."/>
            <person name="Zhan W."/>
            <person name="Jiang J.F."/>
            <person name="Wang Q."/>
            <person name="Zhang B."/>
            <person name="Ji P."/>
            <person name="Bell-Sakyi L."/>
            <person name="Cui X.M."/>
            <person name="Yuan T.T."/>
            <person name="Jiang B.G."/>
            <person name="Yang W.F."/>
            <person name="Lam T.T."/>
            <person name="Chang Q.C."/>
            <person name="Ding S.J."/>
            <person name="Wang X.J."/>
            <person name="Zhu J.G."/>
            <person name="Ruan X.D."/>
            <person name="Zhao L."/>
            <person name="Wei J.T."/>
            <person name="Ye R.Z."/>
            <person name="Que T.C."/>
            <person name="Du C.H."/>
            <person name="Zhou Y.H."/>
            <person name="Cheng J.X."/>
            <person name="Dai P.F."/>
            <person name="Guo W.B."/>
            <person name="Han X.H."/>
            <person name="Huang E.J."/>
            <person name="Li L.F."/>
            <person name="Wei W."/>
            <person name="Gao Y.C."/>
            <person name="Liu J.Z."/>
            <person name="Shao H.Z."/>
            <person name="Wang X."/>
            <person name="Wang C.C."/>
            <person name="Yang T.C."/>
            <person name="Huo Q.B."/>
            <person name="Li W."/>
            <person name="Chen H.Y."/>
            <person name="Chen S.E."/>
            <person name="Zhou L.G."/>
            <person name="Ni X.B."/>
            <person name="Tian J.H."/>
            <person name="Sheng Y."/>
            <person name="Liu T."/>
            <person name="Pan Y.S."/>
            <person name="Xia L.Y."/>
            <person name="Li J."/>
            <person name="Zhao F."/>
            <person name="Cao W.C."/>
        </authorList>
    </citation>
    <scope>NUCLEOTIDE SEQUENCE [LARGE SCALE GENOMIC DNA]</scope>
    <source>
        <strain evidence="1">Iper-2018</strain>
    </source>
</reference>
<dbReference type="Proteomes" id="UP000805193">
    <property type="component" value="Unassembled WGS sequence"/>
</dbReference>
<proteinExistence type="predicted"/>
<dbReference type="EMBL" id="JABSTQ010011421">
    <property type="protein sequence ID" value="KAG0411538.1"/>
    <property type="molecule type" value="Genomic_DNA"/>
</dbReference>
<organism evidence="1 2">
    <name type="scientific">Ixodes persulcatus</name>
    <name type="common">Taiga tick</name>
    <dbReference type="NCBI Taxonomy" id="34615"/>
    <lineage>
        <taxon>Eukaryota</taxon>
        <taxon>Metazoa</taxon>
        <taxon>Ecdysozoa</taxon>
        <taxon>Arthropoda</taxon>
        <taxon>Chelicerata</taxon>
        <taxon>Arachnida</taxon>
        <taxon>Acari</taxon>
        <taxon>Parasitiformes</taxon>
        <taxon>Ixodida</taxon>
        <taxon>Ixodoidea</taxon>
        <taxon>Ixodidae</taxon>
        <taxon>Ixodinae</taxon>
        <taxon>Ixodes</taxon>
    </lineage>
</organism>
<evidence type="ECO:0000313" key="2">
    <source>
        <dbReference type="Proteomes" id="UP000805193"/>
    </source>
</evidence>
<name>A0AC60NWL4_IXOPE</name>
<accession>A0AC60NWL4</accession>
<gene>
    <name evidence="1" type="ORF">HPB47_011317</name>
</gene>
<evidence type="ECO:0000313" key="1">
    <source>
        <dbReference type="EMBL" id="KAG0411538.1"/>
    </source>
</evidence>
<protein>
    <submittedName>
        <fullName evidence="1">Uncharacterized protein</fullName>
    </submittedName>
</protein>
<comment type="caution">
    <text evidence="1">The sequence shown here is derived from an EMBL/GenBank/DDBJ whole genome shotgun (WGS) entry which is preliminary data.</text>
</comment>
<sequence>MVSRRMLTAKPAETALLATTRHDTLRDHRDAFETSDARFVREYRLTKGVTRWLCDQLRGKLQRRREGPRVLTVEQQVLPALHFYAAGCFQGTVGSDENIRVHQCSNPVILGSIPIPAHLSIVPACSRVSLYCVVHVKDPGIEVDVTLGVETLVGVVAFTYENFASGCLYPPLVGWDIRLQVDVTLGVETLVGVVAFTYENFASGCLYPPLVGWDIRLQVRLCRGLGGRKFCVDSWLSSWGHGLMLRFWVVPAA</sequence>
<keyword evidence="2" id="KW-1185">Reference proteome</keyword>